<feature type="compositionally biased region" description="Pro residues" evidence="1">
    <location>
        <begin position="92"/>
        <end position="106"/>
    </location>
</feature>
<evidence type="ECO:0000256" key="1">
    <source>
        <dbReference type="SAM" id="MobiDB-lite"/>
    </source>
</evidence>
<dbReference type="AlphaFoldDB" id="A0A4U5QP11"/>
<feature type="compositionally biased region" description="Polar residues" evidence="1">
    <location>
        <begin position="41"/>
        <end position="67"/>
    </location>
</feature>
<proteinExistence type="predicted"/>
<feature type="compositionally biased region" description="Acidic residues" evidence="1">
    <location>
        <begin position="139"/>
        <end position="148"/>
    </location>
</feature>
<name>A0A4U5QP11_POPAL</name>
<organism evidence="2">
    <name type="scientific">Populus alba</name>
    <name type="common">White poplar</name>
    <dbReference type="NCBI Taxonomy" id="43335"/>
    <lineage>
        <taxon>Eukaryota</taxon>
        <taxon>Viridiplantae</taxon>
        <taxon>Streptophyta</taxon>
        <taxon>Embryophyta</taxon>
        <taxon>Tracheophyta</taxon>
        <taxon>Spermatophyta</taxon>
        <taxon>Magnoliopsida</taxon>
        <taxon>eudicotyledons</taxon>
        <taxon>Gunneridae</taxon>
        <taxon>Pentapetalae</taxon>
        <taxon>rosids</taxon>
        <taxon>fabids</taxon>
        <taxon>Malpighiales</taxon>
        <taxon>Salicaceae</taxon>
        <taxon>Saliceae</taxon>
        <taxon>Populus</taxon>
    </lineage>
</organism>
<reference evidence="2" key="1">
    <citation type="submission" date="2018-10" db="EMBL/GenBank/DDBJ databases">
        <title>Population genomic analysis revealed the cold adaptation of white poplar.</title>
        <authorList>
            <person name="Liu Y.-J."/>
        </authorList>
    </citation>
    <scope>NUCLEOTIDE SEQUENCE [LARGE SCALE GENOMIC DNA]</scope>
    <source>
        <strain evidence="2">PAL-ZL1</strain>
    </source>
</reference>
<sequence length="162" mass="17671">MATPEESSTLELIRKHLLGDFTSTDEFISNLESSIASVSVKLESSLSGSEPNSPISDQSYHSTQETYSFEIKPEIIDMTPPEPVFSGSSNQYPPPEPAGLSSPPPATGRKRGRSKRGEVLPESVDVSTENWNVKWSGEVEEGVSDEEQLSPLTQETMLARLS</sequence>
<accession>A0A4U5QP11</accession>
<dbReference type="EMBL" id="RCHU01000156">
    <property type="protein sequence ID" value="TKS12594.1"/>
    <property type="molecule type" value="Genomic_DNA"/>
</dbReference>
<gene>
    <name evidence="2" type="ORF">D5086_0000061990</name>
</gene>
<feature type="region of interest" description="Disordered" evidence="1">
    <location>
        <begin position="41"/>
        <end position="125"/>
    </location>
</feature>
<comment type="caution">
    <text evidence="2">The sequence shown here is derived from an EMBL/GenBank/DDBJ whole genome shotgun (WGS) entry which is preliminary data.</text>
</comment>
<evidence type="ECO:0000313" key="2">
    <source>
        <dbReference type="EMBL" id="TKS12594.1"/>
    </source>
</evidence>
<feature type="region of interest" description="Disordered" evidence="1">
    <location>
        <begin position="139"/>
        <end position="162"/>
    </location>
</feature>
<protein>
    <submittedName>
        <fullName evidence="2">Ethylene-responsive transcription factor ERF106-like</fullName>
    </submittedName>
</protein>